<dbReference type="AlphaFoldDB" id="A0AA36H771"/>
<feature type="region of interest" description="Disordered" evidence="1">
    <location>
        <begin position="62"/>
        <end position="207"/>
    </location>
</feature>
<dbReference type="Proteomes" id="UP001176961">
    <property type="component" value="Unassembled WGS sequence"/>
</dbReference>
<evidence type="ECO:0000313" key="3">
    <source>
        <dbReference type="Proteomes" id="UP001176961"/>
    </source>
</evidence>
<feature type="compositionally biased region" description="Basic and acidic residues" evidence="1">
    <location>
        <begin position="182"/>
        <end position="200"/>
    </location>
</feature>
<feature type="compositionally biased region" description="Polar residues" evidence="1">
    <location>
        <begin position="154"/>
        <end position="164"/>
    </location>
</feature>
<reference evidence="2" key="1">
    <citation type="submission" date="2023-07" db="EMBL/GenBank/DDBJ databases">
        <authorList>
            <consortium name="CYATHOMIX"/>
        </authorList>
    </citation>
    <scope>NUCLEOTIDE SEQUENCE</scope>
    <source>
        <strain evidence="2">N/A</strain>
    </source>
</reference>
<dbReference type="EMBL" id="CATQJL010000316">
    <property type="protein sequence ID" value="CAJ0605051.1"/>
    <property type="molecule type" value="Genomic_DNA"/>
</dbReference>
<organism evidence="2 3">
    <name type="scientific">Cylicocyclus nassatus</name>
    <name type="common">Nematode worm</name>
    <dbReference type="NCBI Taxonomy" id="53992"/>
    <lineage>
        <taxon>Eukaryota</taxon>
        <taxon>Metazoa</taxon>
        <taxon>Ecdysozoa</taxon>
        <taxon>Nematoda</taxon>
        <taxon>Chromadorea</taxon>
        <taxon>Rhabditida</taxon>
        <taxon>Rhabditina</taxon>
        <taxon>Rhabditomorpha</taxon>
        <taxon>Strongyloidea</taxon>
        <taxon>Strongylidae</taxon>
        <taxon>Cylicocyclus</taxon>
    </lineage>
</organism>
<proteinExistence type="predicted"/>
<protein>
    <submittedName>
        <fullName evidence="2">Uncharacterized protein</fullName>
    </submittedName>
</protein>
<name>A0AA36H771_CYLNA</name>
<evidence type="ECO:0000256" key="1">
    <source>
        <dbReference type="SAM" id="MobiDB-lite"/>
    </source>
</evidence>
<accession>A0AA36H771</accession>
<keyword evidence="3" id="KW-1185">Reference proteome</keyword>
<gene>
    <name evidence="2" type="ORF">CYNAS_LOCUS17034</name>
</gene>
<sequence>MSPGRRICLDLFRRYPAERRSSRVPICRPTEEKIRAHLPVSSRRENQANRAHLFFRGEEPTQTEPTYRFLDKGGPRKRNPSTVEERASIIPHLSRKVGEEARGPVPSRGENQADRNYLAVPSRREPPGKLCLPDTQKKHSNRAYQPAHSRKSQANRAQISQTVPTCLPPTRELLKHNPLTASREEGKPRERNPSTEEEKASLLPRLSRKVNQADLKARRHAHKVQLLKTKEEAIIPRLLRQIS</sequence>
<comment type="caution">
    <text evidence="2">The sequence shown here is derived from an EMBL/GenBank/DDBJ whole genome shotgun (WGS) entry which is preliminary data.</text>
</comment>
<evidence type="ECO:0000313" key="2">
    <source>
        <dbReference type="EMBL" id="CAJ0605051.1"/>
    </source>
</evidence>